<dbReference type="PIRSF" id="PIRSF000498">
    <property type="entry name" value="Riboflavin_syn_A"/>
    <property type="match status" value="1"/>
</dbReference>
<feature type="domain" description="Lumazine-binding" evidence="12">
    <location>
        <begin position="1"/>
        <end position="96"/>
    </location>
</feature>
<keyword evidence="14" id="KW-1185">Reference proteome</keyword>
<dbReference type="SUPFAM" id="SSF63380">
    <property type="entry name" value="Riboflavin synthase domain-like"/>
    <property type="match status" value="2"/>
</dbReference>
<dbReference type="InterPro" id="IPR001783">
    <property type="entry name" value="Lumazine-bd"/>
</dbReference>
<reference evidence="13 14" key="1">
    <citation type="journal article" date="2013" name="Mar. Genomics">
        <title>Expression of sulfatases in Rhodopirellula baltica and the diversity of sulfatases in the genus Rhodopirellula.</title>
        <authorList>
            <person name="Wegner C.E."/>
            <person name="Richter-Heitmann T."/>
            <person name="Klindworth A."/>
            <person name="Klockow C."/>
            <person name="Richter M."/>
            <person name="Achstetter T."/>
            <person name="Glockner F.O."/>
            <person name="Harder J."/>
        </authorList>
    </citation>
    <scope>NUCLEOTIDE SEQUENCE [LARGE SCALE GENOMIC DNA]</scope>
    <source>
        <strain evidence="13 14">SM1</strain>
    </source>
</reference>
<dbReference type="NCBIfam" id="NF006767">
    <property type="entry name" value="PRK09289.1"/>
    <property type="match status" value="1"/>
</dbReference>
<comment type="subunit">
    <text evidence="4">Homotrimer.</text>
</comment>
<evidence type="ECO:0000256" key="8">
    <source>
        <dbReference type="ARBA" id="ARBA00022679"/>
    </source>
</evidence>
<protein>
    <recommendedName>
        <fullName evidence="6 10">Riboflavin synthase</fullName>
        <ecNumber evidence="5 10">2.5.1.9</ecNumber>
    </recommendedName>
</protein>
<dbReference type="NCBIfam" id="TIGR00187">
    <property type="entry name" value="ribE"/>
    <property type="match status" value="1"/>
</dbReference>
<dbReference type="Gene3D" id="2.40.30.20">
    <property type="match status" value="2"/>
</dbReference>
<keyword evidence="8 13" id="KW-0808">Transferase</keyword>
<evidence type="ECO:0000259" key="12">
    <source>
        <dbReference type="PROSITE" id="PS51177"/>
    </source>
</evidence>
<dbReference type="PATRIC" id="fig|1265738.3.peg.2452"/>
<evidence type="ECO:0000313" key="14">
    <source>
        <dbReference type="Proteomes" id="UP000011991"/>
    </source>
</evidence>
<dbReference type="InterPro" id="IPR023366">
    <property type="entry name" value="ATP_synth_asu-like_sf"/>
</dbReference>
<feature type="repeat" description="Lumazine-binding" evidence="11">
    <location>
        <begin position="1"/>
        <end position="96"/>
    </location>
</feature>
<evidence type="ECO:0000313" key="13">
    <source>
        <dbReference type="EMBL" id="EMI20636.1"/>
    </source>
</evidence>
<evidence type="ECO:0000256" key="10">
    <source>
        <dbReference type="NCBIfam" id="TIGR00187"/>
    </source>
</evidence>
<dbReference type="InterPro" id="IPR017938">
    <property type="entry name" value="Riboflavin_synthase-like_b-brl"/>
</dbReference>
<dbReference type="PANTHER" id="PTHR21098:SF12">
    <property type="entry name" value="RIBOFLAVIN SYNTHASE"/>
    <property type="match status" value="1"/>
</dbReference>
<dbReference type="GO" id="GO:0009231">
    <property type="term" value="P:riboflavin biosynthetic process"/>
    <property type="evidence" value="ECO:0007669"/>
    <property type="project" value="UniProtKB-KW"/>
</dbReference>
<accession>M5RN54</accession>
<dbReference type="PROSITE" id="PS51177">
    <property type="entry name" value="LUMAZINE_BIND"/>
    <property type="match status" value="2"/>
</dbReference>
<dbReference type="FunFam" id="2.40.30.20:FF:000003">
    <property type="entry name" value="Riboflavin synthase, alpha subunit"/>
    <property type="match status" value="1"/>
</dbReference>
<keyword evidence="9" id="KW-0677">Repeat</keyword>
<feature type="domain" description="Lumazine-binding" evidence="12">
    <location>
        <begin position="97"/>
        <end position="193"/>
    </location>
</feature>
<dbReference type="EC" id="2.5.1.9" evidence="5 10"/>
<organism evidence="13 14">
    <name type="scientific">Rhodopirellula maiorica SM1</name>
    <dbReference type="NCBI Taxonomy" id="1265738"/>
    <lineage>
        <taxon>Bacteria</taxon>
        <taxon>Pseudomonadati</taxon>
        <taxon>Planctomycetota</taxon>
        <taxon>Planctomycetia</taxon>
        <taxon>Pirellulales</taxon>
        <taxon>Pirellulaceae</taxon>
        <taxon>Novipirellula</taxon>
    </lineage>
</organism>
<dbReference type="InterPro" id="IPR026017">
    <property type="entry name" value="Lumazine-bd_dom"/>
</dbReference>
<sequence length="212" mass="22650">MFTGLVETVGRIAEIRNEPPGRRFQIEASSICEGVQIGDSIAINGCCLTVIEINGSVLGFEAGSETLSRTNLGQLGQDSPVNLERSLAVGDRLGGHYVTGHVDSLATLKERREDPPWAHLFFSVPENLASQIASKGSVAVDGVSLTVVDAGKDFFSVALIPHTLDQTTLGRLAVGDCVNLETDVLAKYVQRSMESMRPEAPSPQFSKPEAPN</sequence>
<evidence type="ECO:0000256" key="1">
    <source>
        <dbReference type="ARBA" id="ARBA00000968"/>
    </source>
</evidence>
<evidence type="ECO:0000256" key="11">
    <source>
        <dbReference type="PROSITE-ProRule" id="PRU00524"/>
    </source>
</evidence>
<dbReference type="NCBIfam" id="NF009566">
    <property type="entry name" value="PRK13020.1"/>
    <property type="match status" value="1"/>
</dbReference>
<evidence type="ECO:0000256" key="5">
    <source>
        <dbReference type="ARBA" id="ARBA00012827"/>
    </source>
</evidence>
<feature type="repeat" description="Lumazine-binding" evidence="11">
    <location>
        <begin position="97"/>
        <end position="193"/>
    </location>
</feature>
<evidence type="ECO:0000256" key="4">
    <source>
        <dbReference type="ARBA" id="ARBA00011233"/>
    </source>
</evidence>
<dbReference type="CDD" id="cd00402">
    <property type="entry name" value="Riboflavin_synthase_like"/>
    <property type="match status" value="1"/>
</dbReference>
<comment type="catalytic activity">
    <reaction evidence="1">
        <text>2 6,7-dimethyl-8-(1-D-ribityl)lumazine + H(+) = 5-amino-6-(D-ribitylamino)uracil + riboflavin</text>
        <dbReference type="Rhea" id="RHEA:20772"/>
        <dbReference type="ChEBI" id="CHEBI:15378"/>
        <dbReference type="ChEBI" id="CHEBI:15934"/>
        <dbReference type="ChEBI" id="CHEBI:57986"/>
        <dbReference type="ChEBI" id="CHEBI:58201"/>
        <dbReference type="EC" id="2.5.1.9"/>
    </reaction>
</comment>
<evidence type="ECO:0000256" key="6">
    <source>
        <dbReference type="ARBA" id="ARBA00013950"/>
    </source>
</evidence>
<evidence type="ECO:0000256" key="9">
    <source>
        <dbReference type="ARBA" id="ARBA00022737"/>
    </source>
</evidence>
<dbReference type="AlphaFoldDB" id="M5RN54"/>
<dbReference type="EMBL" id="ANOG01000343">
    <property type="protein sequence ID" value="EMI20636.1"/>
    <property type="molecule type" value="Genomic_DNA"/>
</dbReference>
<dbReference type="Proteomes" id="UP000011991">
    <property type="component" value="Unassembled WGS sequence"/>
</dbReference>
<evidence type="ECO:0000256" key="2">
    <source>
        <dbReference type="ARBA" id="ARBA00002803"/>
    </source>
</evidence>
<dbReference type="PANTHER" id="PTHR21098">
    <property type="entry name" value="RIBOFLAVIN SYNTHASE ALPHA CHAIN"/>
    <property type="match status" value="1"/>
</dbReference>
<name>M5RN54_9BACT</name>
<comment type="pathway">
    <text evidence="3">Cofactor biosynthesis; riboflavin biosynthesis; riboflavin from 2-hydroxy-3-oxobutyl phosphate and 5-amino-6-(D-ribitylamino)uracil: step 2/2.</text>
</comment>
<evidence type="ECO:0000256" key="7">
    <source>
        <dbReference type="ARBA" id="ARBA00022619"/>
    </source>
</evidence>
<dbReference type="FunFam" id="2.40.30.20:FF:000004">
    <property type="entry name" value="Riboflavin synthase, alpha subunit"/>
    <property type="match status" value="1"/>
</dbReference>
<gene>
    <name evidence="13" type="ORF">RMSM_02441</name>
</gene>
<proteinExistence type="predicted"/>
<keyword evidence="7" id="KW-0686">Riboflavin biosynthesis</keyword>
<dbReference type="RefSeq" id="WP_008695489.1">
    <property type="nucleotide sequence ID" value="NZ_ANOG01000343.1"/>
</dbReference>
<evidence type="ECO:0000256" key="3">
    <source>
        <dbReference type="ARBA" id="ARBA00004887"/>
    </source>
</evidence>
<dbReference type="GO" id="GO:0004746">
    <property type="term" value="F:riboflavin synthase activity"/>
    <property type="evidence" value="ECO:0007669"/>
    <property type="project" value="UniProtKB-UniRule"/>
</dbReference>
<comment type="function">
    <text evidence="2">Catalyzes the dismutation of two molecules of 6,7-dimethyl-8-ribityllumazine, resulting in the formation of riboflavin and 5-amino-6-(D-ribitylamino)uracil.</text>
</comment>
<dbReference type="Pfam" id="PF00677">
    <property type="entry name" value="Lum_binding"/>
    <property type="match status" value="2"/>
</dbReference>
<dbReference type="OrthoDB" id="9788537at2"/>
<comment type="caution">
    <text evidence="13">The sequence shown here is derived from an EMBL/GenBank/DDBJ whole genome shotgun (WGS) entry which is preliminary data.</text>
</comment>